<evidence type="ECO:0000256" key="4">
    <source>
        <dbReference type="ARBA" id="ARBA00023163"/>
    </source>
</evidence>
<dbReference type="Proteomes" id="UP001501444">
    <property type="component" value="Unassembled WGS sequence"/>
</dbReference>
<keyword evidence="7" id="KW-1185">Reference proteome</keyword>
<evidence type="ECO:0000313" key="7">
    <source>
        <dbReference type="Proteomes" id="UP001501444"/>
    </source>
</evidence>
<dbReference type="Gene3D" id="1.10.10.10">
    <property type="entry name" value="Winged helix-like DNA-binding domain superfamily/Winged helix DNA-binding domain"/>
    <property type="match status" value="1"/>
</dbReference>
<dbReference type="InterPro" id="IPR013249">
    <property type="entry name" value="RNA_pol_sigma70_r4_t2"/>
</dbReference>
<dbReference type="Pfam" id="PF08281">
    <property type="entry name" value="Sigma70_r4_2"/>
    <property type="match status" value="1"/>
</dbReference>
<dbReference type="RefSeq" id="WP_344614734.1">
    <property type="nucleotide sequence ID" value="NZ_BAAARV010000034.1"/>
</dbReference>
<evidence type="ECO:0000259" key="5">
    <source>
        <dbReference type="Pfam" id="PF08281"/>
    </source>
</evidence>
<evidence type="ECO:0000313" key="6">
    <source>
        <dbReference type="EMBL" id="GAA2355603.1"/>
    </source>
</evidence>
<keyword evidence="4" id="KW-0804">Transcription</keyword>
<protein>
    <recommendedName>
        <fullName evidence="5">RNA polymerase sigma factor 70 region 4 type 2 domain-containing protein</fullName>
    </recommendedName>
</protein>
<name>A0ABN3GME4_9ACTN</name>
<accession>A0ABN3GME4</accession>
<evidence type="ECO:0000256" key="2">
    <source>
        <dbReference type="ARBA" id="ARBA00023015"/>
    </source>
</evidence>
<dbReference type="CDD" id="cd06171">
    <property type="entry name" value="Sigma70_r4"/>
    <property type="match status" value="1"/>
</dbReference>
<dbReference type="InterPro" id="IPR013324">
    <property type="entry name" value="RNA_pol_sigma_r3/r4-like"/>
</dbReference>
<gene>
    <name evidence="6" type="ORF">GCM10010170_048160</name>
</gene>
<sequence length="84" mass="9229">MPMLPVDAADPRTTSVIAGSRLDLLDALEQLEAHRPELVAPLVLRDLCQLTYDEIAEHLAVPVGTLKSRIHDARRHVRASLQAA</sequence>
<proteinExistence type="inferred from homology"/>
<comment type="caution">
    <text evidence="6">The sequence shown here is derived from an EMBL/GenBank/DDBJ whole genome shotgun (WGS) entry which is preliminary data.</text>
</comment>
<reference evidence="6 7" key="1">
    <citation type="journal article" date="2019" name="Int. J. Syst. Evol. Microbiol.">
        <title>The Global Catalogue of Microorganisms (GCM) 10K type strain sequencing project: providing services to taxonomists for standard genome sequencing and annotation.</title>
        <authorList>
            <consortium name="The Broad Institute Genomics Platform"/>
            <consortium name="The Broad Institute Genome Sequencing Center for Infectious Disease"/>
            <person name="Wu L."/>
            <person name="Ma J."/>
        </authorList>
    </citation>
    <scope>NUCLEOTIDE SEQUENCE [LARGE SCALE GENOMIC DNA]</scope>
    <source>
        <strain evidence="6 7">JCM 3272</strain>
    </source>
</reference>
<dbReference type="SUPFAM" id="SSF88659">
    <property type="entry name" value="Sigma3 and sigma4 domains of RNA polymerase sigma factors"/>
    <property type="match status" value="1"/>
</dbReference>
<keyword evidence="2" id="KW-0805">Transcription regulation</keyword>
<dbReference type="InterPro" id="IPR036388">
    <property type="entry name" value="WH-like_DNA-bd_sf"/>
</dbReference>
<evidence type="ECO:0000256" key="3">
    <source>
        <dbReference type="ARBA" id="ARBA00023082"/>
    </source>
</evidence>
<keyword evidence="3" id="KW-0731">Sigma factor</keyword>
<dbReference type="EMBL" id="BAAARV010000034">
    <property type="protein sequence ID" value="GAA2355603.1"/>
    <property type="molecule type" value="Genomic_DNA"/>
</dbReference>
<comment type="similarity">
    <text evidence="1">Belongs to the sigma-70 factor family. ECF subfamily.</text>
</comment>
<feature type="domain" description="RNA polymerase sigma factor 70 region 4 type 2" evidence="5">
    <location>
        <begin position="40"/>
        <end position="76"/>
    </location>
</feature>
<evidence type="ECO:0000256" key="1">
    <source>
        <dbReference type="ARBA" id="ARBA00010641"/>
    </source>
</evidence>
<organism evidence="6 7">
    <name type="scientific">Dactylosporangium salmoneum</name>
    <dbReference type="NCBI Taxonomy" id="53361"/>
    <lineage>
        <taxon>Bacteria</taxon>
        <taxon>Bacillati</taxon>
        <taxon>Actinomycetota</taxon>
        <taxon>Actinomycetes</taxon>
        <taxon>Micromonosporales</taxon>
        <taxon>Micromonosporaceae</taxon>
        <taxon>Dactylosporangium</taxon>
    </lineage>
</organism>